<reference evidence="8 9" key="1">
    <citation type="journal article" date="2013" name="Proc. Natl. Acad. Sci. U.S.A.">
        <title>Fine-scale variation in meiotic recombination in Mimulus inferred from population shotgun sequencing.</title>
        <authorList>
            <person name="Hellsten U."/>
            <person name="Wright K.M."/>
            <person name="Jenkins J."/>
            <person name="Shu S."/>
            <person name="Yuan Y."/>
            <person name="Wessler S.R."/>
            <person name="Schmutz J."/>
            <person name="Willis J.H."/>
            <person name="Rokhsar D.S."/>
        </authorList>
    </citation>
    <scope>NUCLEOTIDE SEQUENCE [LARGE SCALE GENOMIC DNA]</scope>
    <source>
        <strain evidence="9">cv. DUN x IM62</strain>
    </source>
</reference>
<evidence type="ECO:0000256" key="3">
    <source>
        <dbReference type="ARBA" id="ARBA00022471"/>
    </source>
</evidence>
<dbReference type="InterPro" id="IPR010264">
    <property type="entry name" value="Self-incomp_S1"/>
</dbReference>
<sequence>MASTHMNNFFYIFVIFFYLVHMIEATSFLRKHHIHIYNELPTNSASLFVYCASKDDVVANQRLNSGEQVSWSFRSNWIGTTLYFCRFRWGSKRCSFDVFRSNWLVTYGIENYLVREDGFYHKDGGDIYGVCYWS</sequence>
<evidence type="ECO:0000313" key="8">
    <source>
        <dbReference type="EMBL" id="EYU32766.1"/>
    </source>
</evidence>
<dbReference type="PANTHER" id="PTHR31232:SF156">
    <property type="entry name" value="PLANT SELF-INCOMPATIBILITY PROTEIN S1 FAMILY-RELATED"/>
    <property type="match status" value="1"/>
</dbReference>
<dbReference type="GO" id="GO:0005576">
    <property type="term" value="C:extracellular region"/>
    <property type="evidence" value="ECO:0007669"/>
    <property type="project" value="UniProtKB-SubCell"/>
</dbReference>
<dbReference type="Pfam" id="PF05938">
    <property type="entry name" value="Self-incomp_S1"/>
    <property type="match status" value="1"/>
</dbReference>
<keyword evidence="7" id="KW-1133">Transmembrane helix</keyword>
<evidence type="ECO:0000256" key="5">
    <source>
        <dbReference type="ARBA" id="ARBA00022729"/>
    </source>
</evidence>
<dbReference type="GO" id="GO:0060320">
    <property type="term" value="P:rejection of self pollen"/>
    <property type="evidence" value="ECO:0007669"/>
    <property type="project" value="UniProtKB-KW"/>
</dbReference>
<dbReference type="AlphaFoldDB" id="A0A022QXX4"/>
<accession>A0A022QXX4</accession>
<protein>
    <recommendedName>
        <fullName evidence="6">S-protein homolog</fullName>
    </recommendedName>
</protein>
<dbReference type="eggNOG" id="ENOG502SEP7">
    <property type="taxonomic scope" value="Eukaryota"/>
</dbReference>
<dbReference type="PANTHER" id="PTHR31232">
    <property type="match status" value="1"/>
</dbReference>
<evidence type="ECO:0000313" key="9">
    <source>
        <dbReference type="Proteomes" id="UP000030748"/>
    </source>
</evidence>
<comment type="similarity">
    <text evidence="2 6">Belongs to the plant self-incompatibility (S1) protein family.</text>
</comment>
<proteinExistence type="inferred from homology"/>
<dbReference type="Proteomes" id="UP000030748">
    <property type="component" value="Unassembled WGS sequence"/>
</dbReference>
<evidence type="ECO:0000256" key="6">
    <source>
        <dbReference type="RuleBase" id="RU367044"/>
    </source>
</evidence>
<evidence type="ECO:0000256" key="7">
    <source>
        <dbReference type="SAM" id="Phobius"/>
    </source>
</evidence>
<keyword evidence="7" id="KW-0472">Membrane</keyword>
<name>A0A022QXX4_ERYGU</name>
<keyword evidence="3 6" id="KW-0713">Self-incompatibility</keyword>
<organism evidence="8 9">
    <name type="scientific">Erythranthe guttata</name>
    <name type="common">Yellow monkey flower</name>
    <name type="synonym">Mimulus guttatus</name>
    <dbReference type="NCBI Taxonomy" id="4155"/>
    <lineage>
        <taxon>Eukaryota</taxon>
        <taxon>Viridiplantae</taxon>
        <taxon>Streptophyta</taxon>
        <taxon>Embryophyta</taxon>
        <taxon>Tracheophyta</taxon>
        <taxon>Spermatophyta</taxon>
        <taxon>Magnoliopsida</taxon>
        <taxon>eudicotyledons</taxon>
        <taxon>Gunneridae</taxon>
        <taxon>Pentapetalae</taxon>
        <taxon>asterids</taxon>
        <taxon>lamiids</taxon>
        <taxon>Lamiales</taxon>
        <taxon>Phrymaceae</taxon>
        <taxon>Erythranthe</taxon>
    </lineage>
</organism>
<keyword evidence="4 6" id="KW-0964">Secreted</keyword>
<gene>
    <name evidence="8" type="ORF">MIMGU_mgv1a017644mg</name>
</gene>
<comment type="subcellular location">
    <subcellularLocation>
        <location evidence="1 6">Secreted</location>
    </subcellularLocation>
</comment>
<keyword evidence="9" id="KW-1185">Reference proteome</keyword>
<dbReference type="EMBL" id="KI630827">
    <property type="protein sequence ID" value="EYU32766.1"/>
    <property type="molecule type" value="Genomic_DNA"/>
</dbReference>
<evidence type="ECO:0000256" key="2">
    <source>
        <dbReference type="ARBA" id="ARBA00005581"/>
    </source>
</evidence>
<keyword evidence="5" id="KW-0732">Signal</keyword>
<keyword evidence="7" id="KW-0812">Transmembrane</keyword>
<feature type="transmembrane region" description="Helical" evidence="7">
    <location>
        <begin position="6"/>
        <end position="23"/>
    </location>
</feature>
<evidence type="ECO:0000256" key="4">
    <source>
        <dbReference type="ARBA" id="ARBA00022525"/>
    </source>
</evidence>
<evidence type="ECO:0000256" key="1">
    <source>
        <dbReference type="ARBA" id="ARBA00004613"/>
    </source>
</evidence>
<dbReference type="PhylomeDB" id="A0A022QXX4"/>